<proteinExistence type="predicted"/>
<name>A0A238H0S0_9BURK</name>
<reference evidence="2 3" key="1">
    <citation type="submission" date="2017-04" db="EMBL/GenBank/DDBJ databases">
        <authorList>
            <person name="Afonso C.L."/>
            <person name="Miller P.J."/>
            <person name="Scott M.A."/>
            <person name="Spackman E."/>
            <person name="Goraichik I."/>
            <person name="Dimitrov K.M."/>
            <person name="Suarez D.L."/>
            <person name="Swayne D.E."/>
        </authorList>
    </citation>
    <scope>NUCLEOTIDE SEQUENCE [LARGE SCALE GENOMIC DNA]</scope>
    <source>
        <strain evidence="2">LMG 28154</strain>
    </source>
</reference>
<sequence length="58" mass="5766">MGAEIRCGPVSDSTTGLYRASGIGAMLAVSTLSGVSIMLPGVARGFAGYIRAQEGSSS</sequence>
<accession>A0A238H0S0</accession>
<keyword evidence="1" id="KW-1133">Transmembrane helix</keyword>
<keyword evidence="1" id="KW-0812">Transmembrane</keyword>
<evidence type="ECO:0000313" key="2">
    <source>
        <dbReference type="EMBL" id="SMF98834.1"/>
    </source>
</evidence>
<evidence type="ECO:0000313" key="3">
    <source>
        <dbReference type="Proteomes" id="UP000198460"/>
    </source>
</evidence>
<gene>
    <name evidence="2" type="ORF">BSIN_2120</name>
</gene>
<organism evidence="2 3">
    <name type="scientific">Burkholderia singularis</name>
    <dbReference type="NCBI Taxonomy" id="1503053"/>
    <lineage>
        <taxon>Bacteria</taxon>
        <taxon>Pseudomonadati</taxon>
        <taxon>Pseudomonadota</taxon>
        <taxon>Betaproteobacteria</taxon>
        <taxon>Burkholderiales</taxon>
        <taxon>Burkholderiaceae</taxon>
        <taxon>Burkholderia</taxon>
        <taxon>pseudomallei group</taxon>
    </lineage>
</organism>
<protein>
    <submittedName>
        <fullName evidence="2">Uncharacterized protein</fullName>
    </submittedName>
</protein>
<dbReference type="AlphaFoldDB" id="A0A238H0S0"/>
<evidence type="ECO:0000256" key="1">
    <source>
        <dbReference type="SAM" id="Phobius"/>
    </source>
</evidence>
<keyword evidence="1" id="KW-0472">Membrane</keyword>
<dbReference type="Proteomes" id="UP000198460">
    <property type="component" value="Unassembled WGS sequence"/>
</dbReference>
<feature type="transmembrane region" description="Helical" evidence="1">
    <location>
        <begin position="20"/>
        <end position="43"/>
    </location>
</feature>
<dbReference type="EMBL" id="FXAN01000034">
    <property type="protein sequence ID" value="SMF98834.1"/>
    <property type="molecule type" value="Genomic_DNA"/>
</dbReference>